<evidence type="ECO:0000313" key="1">
    <source>
        <dbReference type="EMBL" id="PXX23915.1"/>
    </source>
</evidence>
<keyword evidence="2" id="KW-1185">Reference proteome</keyword>
<dbReference type="AlphaFoldDB" id="A0A318HZ76"/>
<dbReference type="Proteomes" id="UP000248314">
    <property type="component" value="Unassembled WGS sequence"/>
</dbReference>
<accession>A0A318HZ76</accession>
<dbReference type="STRING" id="1122991.GCA_000613445_02189"/>
<name>A0A318HZ76_9BACT</name>
<dbReference type="RefSeq" id="WP_025815774.1">
    <property type="nucleotide sequence ID" value="NZ_BAIZ01000011.1"/>
</dbReference>
<gene>
    <name evidence="1" type="ORF">EJ73_00511</name>
</gene>
<protein>
    <submittedName>
        <fullName evidence="1">Uncharacterized protein</fullName>
    </submittedName>
</protein>
<proteinExistence type="predicted"/>
<dbReference type="EMBL" id="QJJX01000004">
    <property type="protein sequence ID" value="PXX23915.1"/>
    <property type="molecule type" value="Genomic_DNA"/>
</dbReference>
<sequence>MRITRIKEKNSLHTFKDSTICTLHINKDNVFCDFEKLSKTWETSSNIAIRLDVEQTDVEPIVKELLGKLPNDLAYCIMSEIAEFEHLEAELMRLIYNTGDTGCKVAICLRDDLPQDLKKCCEQSNDINVQQHRDNKHKHM</sequence>
<evidence type="ECO:0000313" key="2">
    <source>
        <dbReference type="Proteomes" id="UP000248314"/>
    </source>
</evidence>
<organism evidence="1 2">
    <name type="scientific">Hoylesella shahii DSM 15611 = JCM 12083</name>
    <dbReference type="NCBI Taxonomy" id="1122991"/>
    <lineage>
        <taxon>Bacteria</taxon>
        <taxon>Pseudomonadati</taxon>
        <taxon>Bacteroidota</taxon>
        <taxon>Bacteroidia</taxon>
        <taxon>Bacteroidales</taxon>
        <taxon>Prevotellaceae</taxon>
        <taxon>Hoylesella</taxon>
    </lineage>
</organism>
<comment type="caution">
    <text evidence="1">The sequence shown here is derived from an EMBL/GenBank/DDBJ whole genome shotgun (WGS) entry which is preliminary data.</text>
</comment>
<reference evidence="1 2" key="1">
    <citation type="submission" date="2018-05" db="EMBL/GenBank/DDBJ databases">
        <title>Genomic Encyclopedia of Type Strains, Phase I: the one thousand microbial genomes (KMG-I) project.</title>
        <authorList>
            <person name="Kyrpides N."/>
        </authorList>
    </citation>
    <scope>NUCLEOTIDE SEQUENCE [LARGE SCALE GENOMIC DNA]</scope>
    <source>
        <strain evidence="1 2">DSM 15611</strain>
    </source>
</reference>